<keyword evidence="2" id="KW-1185">Reference proteome</keyword>
<sequence>MKVRTQGTPDWHASMPPHGSVKFSLSLRDIEALLLERGVVVTYETIRCWCDKFGAAFAQCVRAAARVNNRAGNSHQPTRTERCQGLQVIF</sequence>
<dbReference type="Proteomes" id="UP000540929">
    <property type="component" value="Unassembled WGS sequence"/>
</dbReference>
<organism evidence="1 2">
    <name type="scientific">Paraburkholderia bryophila</name>
    <dbReference type="NCBI Taxonomy" id="420952"/>
    <lineage>
        <taxon>Bacteria</taxon>
        <taxon>Pseudomonadati</taxon>
        <taxon>Pseudomonadota</taxon>
        <taxon>Betaproteobacteria</taxon>
        <taxon>Burkholderiales</taxon>
        <taxon>Burkholderiaceae</taxon>
        <taxon>Paraburkholderia</taxon>
    </lineage>
</organism>
<dbReference type="PANTHER" id="PTHR35528">
    <property type="entry name" value="BLL1675 PROTEIN"/>
    <property type="match status" value="1"/>
</dbReference>
<comment type="caution">
    <text evidence="1">The sequence shown here is derived from an EMBL/GenBank/DDBJ whole genome shotgun (WGS) entry which is preliminary data.</text>
</comment>
<dbReference type="AlphaFoldDB" id="A0A7Y9WRM0"/>
<dbReference type="InterPro" id="IPR052183">
    <property type="entry name" value="IS_Transposase"/>
</dbReference>
<evidence type="ECO:0000313" key="1">
    <source>
        <dbReference type="EMBL" id="NYH25844.1"/>
    </source>
</evidence>
<gene>
    <name evidence="1" type="ORF">GGD40_005415</name>
</gene>
<accession>A0A7Y9WRM0</accession>
<protein>
    <recommendedName>
        <fullName evidence="3">Transposase</fullName>
    </recommendedName>
</protein>
<dbReference type="PANTHER" id="PTHR35528:SF3">
    <property type="entry name" value="BLL1675 PROTEIN"/>
    <property type="match status" value="1"/>
</dbReference>
<dbReference type="EMBL" id="JACCAS010000002">
    <property type="protein sequence ID" value="NYH25844.1"/>
    <property type="molecule type" value="Genomic_DNA"/>
</dbReference>
<reference evidence="1 2" key="1">
    <citation type="submission" date="2020-07" db="EMBL/GenBank/DDBJ databases">
        <title>Exploring microbial biodiversity for novel pathways involved in the catabolism of aromatic compounds derived from lignin.</title>
        <authorList>
            <person name="Elkins J."/>
        </authorList>
    </citation>
    <scope>NUCLEOTIDE SEQUENCE [LARGE SCALE GENOMIC DNA]</scope>
    <source>
        <strain evidence="1 2">H2C3C</strain>
    </source>
</reference>
<evidence type="ECO:0000313" key="2">
    <source>
        <dbReference type="Proteomes" id="UP000540929"/>
    </source>
</evidence>
<name>A0A7Y9WRM0_9BURK</name>
<evidence type="ECO:0008006" key="3">
    <source>
        <dbReference type="Google" id="ProtNLM"/>
    </source>
</evidence>
<proteinExistence type="predicted"/>